<accession>A0A1P9WRL7</accession>
<dbReference type="RefSeq" id="WP_077129429.1">
    <property type="nucleotide sequence ID" value="NZ_CP014263.1"/>
</dbReference>
<sequence length="207" mass="23037">MSFCQLPNLTTAVLLALAACSATPAQTLDSAPQPGRPTPNEQPAPVRRWSVEANLLWPIFPGNIYSAKVLRTLYSKGRTAGEAYVGLLHRPYEFRAEEGRFSNSALLFGYRQYVWKGLNAEWYNAIGPGRLEGSVVDGRSYRSTDYEVGVLVGYTVRFNEQRKLPLYVNLQPLGFSYVAYQSNRHPIVGQTAETPIYVGAVQVGVRF</sequence>
<dbReference type="KEGG" id="smon:AWR27_00740"/>
<evidence type="ECO:0000313" key="2">
    <source>
        <dbReference type="EMBL" id="AQG78004.1"/>
    </source>
</evidence>
<evidence type="ECO:0008006" key="4">
    <source>
        <dbReference type="Google" id="ProtNLM"/>
    </source>
</evidence>
<feature type="signal peptide" evidence="1">
    <location>
        <begin position="1"/>
        <end position="27"/>
    </location>
</feature>
<dbReference type="EMBL" id="CP014263">
    <property type="protein sequence ID" value="AQG78004.1"/>
    <property type="molecule type" value="Genomic_DNA"/>
</dbReference>
<proteinExistence type="predicted"/>
<reference evidence="2 3" key="1">
    <citation type="submission" date="2016-01" db="EMBL/GenBank/DDBJ databases">
        <authorList>
            <person name="Oliw E.H."/>
        </authorList>
    </citation>
    <scope>NUCLEOTIDE SEQUENCE [LARGE SCALE GENOMIC DNA]</scope>
    <source>
        <strain evidence="2 3">DY10</strain>
    </source>
</reference>
<evidence type="ECO:0000256" key="1">
    <source>
        <dbReference type="SAM" id="SignalP"/>
    </source>
</evidence>
<dbReference type="AlphaFoldDB" id="A0A1P9WRL7"/>
<keyword evidence="1" id="KW-0732">Signal</keyword>
<dbReference type="Proteomes" id="UP000187941">
    <property type="component" value="Chromosome"/>
</dbReference>
<name>A0A1P9WRL7_9BACT</name>
<dbReference type="STRING" id="1178516.AWR27_00740"/>
<keyword evidence="3" id="KW-1185">Reference proteome</keyword>
<protein>
    <recommendedName>
        <fullName evidence="4">DUF3575 domain-containing protein</fullName>
    </recommendedName>
</protein>
<feature type="chain" id="PRO_5011958766" description="DUF3575 domain-containing protein" evidence="1">
    <location>
        <begin position="28"/>
        <end position="207"/>
    </location>
</feature>
<gene>
    <name evidence="2" type="ORF">AWR27_00740</name>
</gene>
<organism evidence="2 3">
    <name type="scientific">Spirosoma montaniterrae</name>
    <dbReference type="NCBI Taxonomy" id="1178516"/>
    <lineage>
        <taxon>Bacteria</taxon>
        <taxon>Pseudomonadati</taxon>
        <taxon>Bacteroidota</taxon>
        <taxon>Cytophagia</taxon>
        <taxon>Cytophagales</taxon>
        <taxon>Cytophagaceae</taxon>
        <taxon>Spirosoma</taxon>
    </lineage>
</organism>
<dbReference type="OrthoDB" id="837182at2"/>
<evidence type="ECO:0000313" key="3">
    <source>
        <dbReference type="Proteomes" id="UP000187941"/>
    </source>
</evidence>